<dbReference type="AlphaFoldDB" id="A0A381PR79"/>
<organism evidence="4">
    <name type="scientific">marine metagenome</name>
    <dbReference type="NCBI Taxonomy" id="408172"/>
    <lineage>
        <taxon>unclassified sequences</taxon>
        <taxon>metagenomes</taxon>
        <taxon>ecological metagenomes</taxon>
    </lineage>
</organism>
<dbReference type="InterPro" id="IPR010918">
    <property type="entry name" value="PurM-like_C_dom"/>
</dbReference>
<reference evidence="4" key="1">
    <citation type="submission" date="2018-05" db="EMBL/GenBank/DDBJ databases">
        <authorList>
            <person name="Lanie J.A."/>
            <person name="Ng W.-L."/>
            <person name="Kazmierczak K.M."/>
            <person name="Andrzejewski T.M."/>
            <person name="Davidsen T.M."/>
            <person name="Wayne K.J."/>
            <person name="Tettelin H."/>
            <person name="Glass J.I."/>
            <person name="Rusch D."/>
            <person name="Podicherti R."/>
            <person name="Tsui H.-C.T."/>
            <person name="Winkler M.E."/>
        </authorList>
    </citation>
    <scope>NUCLEOTIDE SEQUENCE</scope>
</reference>
<protein>
    <recommendedName>
        <fullName evidence="5">PurM-like C-terminal domain-containing protein</fullName>
    </recommendedName>
</protein>
<dbReference type="GO" id="GO:0006189">
    <property type="term" value="P:'de novo' IMP biosynthetic process"/>
    <property type="evidence" value="ECO:0007669"/>
    <property type="project" value="InterPro"/>
</dbReference>
<feature type="domain" description="PurM-like N-terminal" evidence="2">
    <location>
        <begin position="347"/>
        <end position="435"/>
    </location>
</feature>
<dbReference type="GO" id="GO:0004642">
    <property type="term" value="F:phosphoribosylformylglycinamidine synthase activity"/>
    <property type="evidence" value="ECO:0007669"/>
    <property type="project" value="InterPro"/>
</dbReference>
<evidence type="ECO:0000259" key="3">
    <source>
        <dbReference type="Pfam" id="PF02769"/>
    </source>
</evidence>
<dbReference type="PANTHER" id="PTHR43555">
    <property type="entry name" value="PHOSPHORIBOSYLFORMYLGLYCINAMIDINE SYNTHASE SUBUNIT PURL"/>
    <property type="match status" value="1"/>
</dbReference>
<dbReference type="InterPro" id="IPR010074">
    <property type="entry name" value="PRibForGlyAmidine_synth_PurL"/>
</dbReference>
<dbReference type="Pfam" id="PF00586">
    <property type="entry name" value="AIRS"/>
    <property type="match status" value="1"/>
</dbReference>
<dbReference type="InterPro" id="IPR036921">
    <property type="entry name" value="PurM-like_N_sf"/>
</dbReference>
<evidence type="ECO:0008006" key="5">
    <source>
        <dbReference type="Google" id="ProtNLM"/>
    </source>
</evidence>
<dbReference type="PANTHER" id="PTHR43555:SF1">
    <property type="entry name" value="PHOSPHORIBOSYLFORMYLGLYCINAMIDINE SYNTHASE SUBUNIT PURL"/>
    <property type="match status" value="1"/>
</dbReference>
<dbReference type="SUPFAM" id="SSF56042">
    <property type="entry name" value="PurM C-terminal domain-like"/>
    <property type="match status" value="1"/>
</dbReference>
<dbReference type="Gene3D" id="3.30.1330.10">
    <property type="entry name" value="PurM-like, N-terminal domain"/>
    <property type="match status" value="1"/>
</dbReference>
<proteinExistence type="predicted"/>
<dbReference type="EMBL" id="UINC01001049">
    <property type="protein sequence ID" value="SUZ68978.1"/>
    <property type="molecule type" value="Genomic_DNA"/>
</dbReference>
<dbReference type="InterPro" id="IPR016188">
    <property type="entry name" value="PurM-like_N"/>
</dbReference>
<accession>A0A381PR79</accession>
<dbReference type="SUPFAM" id="SSF55326">
    <property type="entry name" value="PurM N-terminal domain-like"/>
    <property type="match status" value="1"/>
</dbReference>
<dbReference type="Pfam" id="PF02769">
    <property type="entry name" value="AIRS_C"/>
    <property type="match status" value="1"/>
</dbReference>
<feature type="non-terminal residue" evidence="4">
    <location>
        <position position="611"/>
    </location>
</feature>
<sequence length="611" mass="65771">MTQKKYPRYLYQHLKTTLGREPSDEEQSLLLRWTKFDKQRRFAQILTAGEGTGASVSLAYLFRSKGSATLDDLGEVTGRVANDSVASGVTPHMLSLYCRTPRPEKRGVRTTVNRTAKAAGDKPVSFGFTDYPFSSCIVAASSGDQISEEPSKEATDGDAVILLNSPSGESLMTPLLQELGDVDKCIIKVRVEGADPSTQTVRIAKLFRMGVHLNGKSLKVVGQIAFMVVCRNGSENKIRKMARKHNVSASLVGRISKDKTYRISGADISLPLSCFSLFDSEEVVPSDIRTPDELMHQSGITLNKIKQPKSFNSTFLVILATEECVVASQLAAALPGSSISISANDHMVWLDPKRGAQAAVAAAVRRIVSGGVAPMHAAVSVHLPERLTENVQYRFREIAEGVSTATTAFQLSVNSARVWFSENIALPLLTVAVSGRSDSVAPELTAGFKDVGDFILMLGSHRGELGCSVYARLKLSSADGPVPMVDLAMERQMREIVLTGNKVGLIKSVIHLSAGGLAATVAHALICGGAGLGARIHVSSKIRNDELLFGETEGLTIISVAEESIIEIERLCMNSGVPCTAIGRVTDNGIFTFNDLLKVKVEKLHESQKEG</sequence>
<keyword evidence="1" id="KW-0963">Cytoplasm</keyword>
<dbReference type="InterPro" id="IPR036676">
    <property type="entry name" value="PurM-like_C_sf"/>
</dbReference>
<evidence type="ECO:0000256" key="1">
    <source>
        <dbReference type="ARBA" id="ARBA00022490"/>
    </source>
</evidence>
<feature type="domain" description="PurM-like C-terminal" evidence="3">
    <location>
        <begin position="451"/>
        <end position="590"/>
    </location>
</feature>
<gene>
    <name evidence="4" type="ORF">METZ01_LOCUS21832</name>
</gene>
<dbReference type="Gene3D" id="3.90.650.10">
    <property type="entry name" value="PurM-like C-terminal domain"/>
    <property type="match status" value="1"/>
</dbReference>
<feature type="non-terminal residue" evidence="4">
    <location>
        <position position="1"/>
    </location>
</feature>
<evidence type="ECO:0000313" key="4">
    <source>
        <dbReference type="EMBL" id="SUZ68978.1"/>
    </source>
</evidence>
<evidence type="ECO:0000259" key="2">
    <source>
        <dbReference type="Pfam" id="PF00586"/>
    </source>
</evidence>
<name>A0A381PR79_9ZZZZ</name>